<feature type="region of interest" description="Disordered" evidence="4">
    <location>
        <begin position="1122"/>
        <end position="1156"/>
    </location>
</feature>
<reference evidence="5 6" key="1">
    <citation type="submission" date="2023-10" db="EMBL/GenBank/DDBJ databases">
        <authorList>
            <person name="Maclean D."/>
            <person name="Macfadyen A."/>
        </authorList>
    </citation>
    <scope>NUCLEOTIDE SEQUENCE [LARGE SCALE GENOMIC DNA]</scope>
</reference>
<feature type="compositionally biased region" description="Basic and acidic residues" evidence="4">
    <location>
        <begin position="1556"/>
        <end position="1579"/>
    </location>
</feature>
<dbReference type="InterPro" id="IPR016024">
    <property type="entry name" value="ARM-type_fold"/>
</dbReference>
<dbReference type="PROSITE" id="PS50088">
    <property type="entry name" value="ANK_REPEAT"/>
    <property type="match status" value="2"/>
</dbReference>
<feature type="compositionally biased region" description="Low complexity" evidence="4">
    <location>
        <begin position="1130"/>
        <end position="1142"/>
    </location>
</feature>
<evidence type="ECO:0000256" key="2">
    <source>
        <dbReference type="ARBA" id="ARBA00023043"/>
    </source>
</evidence>
<proteinExistence type="predicted"/>
<dbReference type="SMART" id="SM00248">
    <property type="entry name" value="ANK"/>
    <property type="match status" value="2"/>
</dbReference>
<evidence type="ECO:0000256" key="4">
    <source>
        <dbReference type="SAM" id="MobiDB-lite"/>
    </source>
</evidence>
<feature type="region of interest" description="Disordered" evidence="4">
    <location>
        <begin position="1238"/>
        <end position="1367"/>
    </location>
</feature>
<feature type="repeat" description="ANK" evidence="3">
    <location>
        <begin position="361"/>
        <end position="393"/>
    </location>
</feature>
<name>A0AAV1IL23_9CHLO</name>
<dbReference type="InterPro" id="IPR051165">
    <property type="entry name" value="Multifunctional_ANK_Repeat"/>
</dbReference>
<evidence type="ECO:0000313" key="6">
    <source>
        <dbReference type="Proteomes" id="UP001314263"/>
    </source>
</evidence>
<feature type="region of interest" description="Disordered" evidence="4">
    <location>
        <begin position="880"/>
        <end position="974"/>
    </location>
</feature>
<comment type="caution">
    <text evidence="5">The sequence shown here is derived from an EMBL/GenBank/DDBJ whole genome shotgun (WGS) entry which is preliminary data.</text>
</comment>
<feature type="region of interest" description="Disordered" evidence="4">
    <location>
        <begin position="1460"/>
        <end position="1493"/>
    </location>
</feature>
<feature type="compositionally biased region" description="Polar residues" evidence="4">
    <location>
        <begin position="1652"/>
        <end position="1662"/>
    </location>
</feature>
<keyword evidence="1" id="KW-0677">Repeat</keyword>
<feature type="compositionally biased region" description="Basic residues" evidence="4">
    <location>
        <begin position="909"/>
        <end position="920"/>
    </location>
</feature>
<dbReference type="Gene3D" id="1.25.40.20">
    <property type="entry name" value="Ankyrin repeat-containing domain"/>
    <property type="match status" value="1"/>
</dbReference>
<dbReference type="PROSITE" id="PS50297">
    <property type="entry name" value="ANK_REP_REGION"/>
    <property type="match status" value="1"/>
</dbReference>
<dbReference type="InterPro" id="IPR002110">
    <property type="entry name" value="Ankyrin_rpt"/>
</dbReference>
<keyword evidence="2 3" id="KW-0040">ANK repeat</keyword>
<feature type="compositionally biased region" description="Polar residues" evidence="4">
    <location>
        <begin position="855"/>
        <end position="869"/>
    </location>
</feature>
<evidence type="ECO:0000256" key="3">
    <source>
        <dbReference type="PROSITE-ProRule" id="PRU00023"/>
    </source>
</evidence>
<dbReference type="Pfam" id="PF12796">
    <property type="entry name" value="Ank_2"/>
    <property type="match status" value="1"/>
</dbReference>
<dbReference type="Proteomes" id="UP001314263">
    <property type="component" value="Unassembled WGS sequence"/>
</dbReference>
<dbReference type="PANTHER" id="PTHR24123">
    <property type="entry name" value="ANKYRIN REPEAT-CONTAINING"/>
    <property type="match status" value="1"/>
</dbReference>
<feature type="compositionally biased region" description="Polar residues" evidence="4">
    <location>
        <begin position="1541"/>
        <end position="1554"/>
    </location>
</feature>
<dbReference type="EMBL" id="CAUYUE010000017">
    <property type="protein sequence ID" value="CAK0787526.1"/>
    <property type="molecule type" value="Genomic_DNA"/>
</dbReference>
<dbReference type="SUPFAM" id="SSF48371">
    <property type="entry name" value="ARM repeat"/>
    <property type="match status" value="1"/>
</dbReference>
<feature type="region of interest" description="Disordered" evidence="4">
    <location>
        <begin position="855"/>
        <end position="874"/>
    </location>
</feature>
<evidence type="ECO:0000313" key="5">
    <source>
        <dbReference type="EMBL" id="CAK0787526.1"/>
    </source>
</evidence>
<evidence type="ECO:0000256" key="1">
    <source>
        <dbReference type="ARBA" id="ARBA00022737"/>
    </source>
</evidence>
<feature type="compositionally biased region" description="Low complexity" evidence="4">
    <location>
        <begin position="1468"/>
        <end position="1482"/>
    </location>
</feature>
<organism evidence="5 6">
    <name type="scientific">Coccomyxa viridis</name>
    <dbReference type="NCBI Taxonomy" id="1274662"/>
    <lineage>
        <taxon>Eukaryota</taxon>
        <taxon>Viridiplantae</taxon>
        <taxon>Chlorophyta</taxon>
        <taxon>core chlorophytes</taxon>
        <taxon>Trebouxiophyceae</taxon>
        <taxon>Trebouxiophyceae incertae sedis</taxon>
        <taxon>Coccomyxaceae</taxon>
        <taxon>Coccomyxa</taxon>
    </lineage>
</organism>
<gene>
    <name evidence="5" type="ORF">CVIRNUC_010746</name>
</gene>
<accession>A0AAV1IL23</accession>
<dbReference type="SUPFAM" id="SSF48403">
    <property type="entry name" value="Ankyrin repeat"/>
    <property type="match status" value="1"/>
</dbReference>
<feature type="region of interest" description="Disordered" evidence="4">
    <location>
        <begin position="1508"/>
        <end position="1622"/>
    </location>
</feature>
<feature type="compositionally biased region" description="Polar residues" evidence="4">
    <location>
        <begin position="1331"/>
        <end position="1341"/>
    </location>
</feature>
<feature type="compositionally biased region" description="Low complexity" evidence="4">
    <location>
        <begin position="1254"/>
        <end position="1270"/>
    </location>
</feature>
<keyword evidence="6" id="KW-1185">Reference proteome</keyword>
<feature type="region of interest" description="Disordered" evidence="4">
    <location>
        <begin position="1010"/>
        <end position="1035"/>
    </location>
</feature>
<protein>
    <submittedName>
        <fullName evidence="5">Uncharacterized protein</fullName>
    </submittedName>
</protein>
<dbReference type="InterPro" id="IPR036770">
    <property type="entry name" value="Ankyrin_rpt-contain_sf"/>
</dbReference>
<feature type="compositionally biased region" description="Polar residues" evidence="4">
    <location>
        <begin position="1283"/>
        <end position="1293"/>
    </location>
</feature>
<dbReference type="PANTHER" id="PTHR24123:SF141">
    <property type="entry name" value="ANKYRIN 2, ISOFORM U"/>
    <property type="match status" value="1"/>
</dbReference>
<feature type="repeat" description="ANK" evidence="3">
    <location>
        <begin position="394"/>
        <end position="426"/>
    </location>
</feature>
<feature type="compositionally biased region" description="Basic and acidic residues" evidence="4">
    <location>
        <begin position="1147"/>
        <end position="1156"/>
    </location>
</feature>
<feature type="compositionally biased region" description="Basic residues" evidence="4">
    <location>
        <begin position="1667"/>
        <end position="1682"/>
    </location>
</feature>
<sequence length="1728" mass="180670">MASQMQQSLESAQAALQSSSIPAQMFATETLLSLARSSAGKDLILGQSTLTLLCDGITEGRLKEQALPNAMKILETAATSGPPACVSDESCGMPAGCVDSMLSMLGSSMQPAPQRLLAGQTLASLLRSHKCQRTALRATDGFEKVAGLMTAGKEHDKAQTHLALELITAAVRVDGGCKAALTEKLEILKCISSLLAFEQTAHSALSAVSALLHSEPGMHAVIRSCCVSLCQAGIAQPLVALLASGPDSQRCTEVLDVARKLASSGVESLAGLREAGLLQACLSIVRAAEPGSQNTKAAVLLLGRFADWDDCSRRVMREAQSHQTLLEALYAADFEEHPVKHDICEVLSKLQGSNPDRSSTGGKLLLHWAAQFGQAELCELLLKSNPHTDVQDERGNAPLHLAACNNHRGAAEVLLGMNADSTLVNRAKQTPLNLAPQRSGVGQLLLDDVRWRGMLEETPLPCRVTLVGWEGLSRCTFSPSQGLLSLYDLSAQPKASTSLRRLLRPRTPRQSCKTGPVVCVPFPHTALISRPREQEVHLDFNGLDTVLGHTWVPSSSDGRYTVLEVSICTDSIDEAIELEAALKLLQRRTYPDIMALSAAFATYLEMYEQAKVDQIAACTEFSSLHTAIQEGQASEAVSHRLQQLRNSVEDSRSGVIDAHRALLDLTDSSVGRLVIMRVECEKTAAAAADRDRAVWEALGDRALASLQVVRKYQERALHAAYSGILPEQPHQSSSDDLEDLGASMENVLSSAIMQHPAATPPSITTDMELIIAVKALGAQCDEALAEAQKQAGSSAQVCSSGSSASCSSNSSTSAAACESLSSPTERLVDQADILEDVEDEDMEISMAAADTLQHTSQGLCEQADTSSMAPLSWPAPVGAHLDNLDVTDDRGGALTDEEESNLSAAATPQRRRSGRHRRARSSGSPSEDNLSMTGLMDSDSEAASNASLSGCIGGRTSSADSEESACSSSGDSEEHRRRVQHFMAAAPLLAAAALATQASLLGRRARLAGSWASAGRPGSQSKPAAGSPRTVATPAVEQARPALEVEARGPLPAPGSHQGMAGAGRAGPCSPFNLSRCQAAAALKGHRRSGSFSFESTPPAAGGADSEFSFRRATASEPCEAMSFPRLGSHHPSPLSHHASLSQLESAKSETRAEKLPSAEQLRMLMDTGASAHWGADPLHANMAQVLSHQVGAQGPEEEDDSMAQLRELLGSDAWAPGGASAQAALAQASNLAAPALQPEPALSGRPPLHKGSPRPAKAAAVSVPAAMARQAERHTEPEPVAQPSSSADSSCQAEMLAEPASLEEPSSQTDTYRPTAVFREPGSSGGAAFTETQMQEDQGSTVGGNDARTGLSARGKEEAASMPLSEEGRAEYVRNLTAKIAAAAQQAALGAVSSSVEVAGEAVKELPSWAGPDVIMAATMTKLDAIVAAASAQVASAIESGVAQAAALASSISADELENRLQERKQSALPPSLVASPSDSAGGQGSPAVRKGPISARFPAFAEQGRRAVAAAVQEPKEAALQDPHSSTAAASPGSAESVIKNSQQRESLSSSEGGDEKDGAIADGGVREEGLSDGKEEAPEEGAESDASSSSNDAKLQSPPKRAKQLPMHRQDQHGGPEVPIMRTQDLVPMIIDPFGQAARHALAMQSGSFEGGTFTSNGSAGRVSPRRRTVRGRPQHGRPRQASADGSFTAPCAGSVSQGELASVGHKFESALFDSSCSVLSDMHA</sequence>
<feature type="region of interest" description="Disordered" evidence="4">
    <location>
        <begin position="1652"/>
        <end position="1691"/>
    </location>
</feature>